<dbReference type="AlphaFoldDB" id="A0A9D4V489"/>
<keyword evidence="4" id="KW-0732">Signal</keyword>
<dbReference type="InterPro" id="IPR035965">
    <property type="entry name" value="PAS-like_dom_sf"/>
</dbReference>
<comment type="caution">
    <text evidence="5">The sequence shown here is derived from an EMBL/GenBank/DDBJ whole genome shotgun (WGS) entry which is preliminary data.</text>
</comment>
<keyword evidence="2" id="KW-0288">FMN</keyword>
<accession>A0A9D4V489</accession>
<evidence type="ECO:0000256" key="4">
    <source>
        <dbReference type="SAM" id="SignalP"/>
    </source>
</evidence>
<organism evidence="5 6">
    <name type="scientific">Adiantum capillus-veneris</name>
    <name type="common">Maidenhair fern</name>
    <dbReference type="NCBI Taxonomy" id="13818"/>
    <lineage>
        <taxon>Eukaryota</taxon>
        <taxon>Viridiplantae</taxon>
        <taxon>Streptophyta</taxon>
        <taxon>Embryophyta</taxon>
        <taxon>Tracheophyta</taxon>
        <taxon>Polypodiopsida</taxon>
        <taxon>Polypodiidae</taxon>
        <taxon>Polypodiales</taxon>
        <taxon>Pteridineae</taxon>
        <taxon>Pteridaceae</taxon>
        <taxon>Vittarioideae</taxon>
        <taxon>Adiantum</taxon>
    </lineage>
</organism>
<feature type="chain" id="PRO_5039216371" evidence="4">
    <location>
        <begin position="27"/>
        <end position="114"/>
    </location>
</feature>
<proteinExistence type="predicted"/>
<feature type="signal peptide" evidence="4">
    <location>
        <begin position="1"/>
        <end position="26"/>
    </location>
</feature>
<evidence type="ECO:0000256" key="2">
    <source>
        <dbReference type="ARBA" id="ARBA00022643"/>
    </source>
</evidence>
<gene>
    <name evidence="5" type="ORF">GOP47_0004949</name>
</gene>
<dbReference type="Gene3D" id="3.30.450.20">
    <property type="entry name" value="PAS domain"/>
    <property type="match status" value="1"/>
</dbReference>
<reference evidence="5 6" key="1">
    <citation type="submission" date="2021-01" db="EMBL/GenBank/DDBJ databases">
        <title>Adiantum capillus-veneris genome.</title>
        <authorList>
            <person name="Fang Y."/>
            <person name="Liao Q."/>
        </authorList>
    </citation>
    <scope>NUCLEOTIDE SEQUENCE [LARGE SCALE GENOMIC DNA]</scope>
    <source>
        <strain evidence="5">H3</strain>
        <tissue evidence="5">Leaf</tissue>
    </source>
</reference>
<keyword evidence="1" id="KW-0285">Flavoprotein</keyword>
<sequence>MTIRLIFGFKFMLVNVGLFWIHLGYSHDEVVGRNCRFLQGPKTDHRAVQLTGECLRAEKPCTVKVLNYRQDTLLESFTYCACSEQCREGCILCGGAAGCYLYVQLTRRICRERA</sequence>
<evidence type="ECO:0000256" key="1">
    <source>
        <dbReference type="ARBA" id="ARBA00022630"/>
    </source>
</evidence>
<evidence type="ECO:0000256" key="3">
    <source>
        <dbReference type="ARBA" id="ARBA00022991"/>
    </source>
</evidence>
<dbReference type="EMBL" id="JABFUD020000005">
    <property type="protein sequence ID" value="KAI5079470.1"/>
    <property type="molecule type" value="Genomic_DNA"/>
</dbReference>
<dbReference type="OrthoDB" id="447251at2759"/>
<dbReference type="GO" id="GO:0005634">
    <property type="term" value="C:nucleus"/>
    <property type="evidence" value="ECO:0007669"/>
    <property type="project" value="TreeGrafter"/>
</dbReference>
<dbReference type="PANTHER" id="PTHR47429">
    <property type="entry name" value="PROTEIN TWIN LOV 1"/>
    <property type="match status" value="1"/>
</dbReference>
<evidence type="ECO:0000313" key="5">
    <source>
        <dbReference type="EMBL" id="KAI5079470.1"/>
    </source>
</evidence>
<dbReference type="Proteomes" id="UP000886520">
    <property type="component" value="Chromosome 5"/>
</dbReference>
<keyword evidence="6" id="KW-1185">Reference proteome</keyword>
<dbReference type="PANTHER" id="PTHR47429:SF2">
    <property type="entry name" value="PROTEIN TWIN LOV 1"/>
    <property type="match status" value="1"/>
</dbReference>
<dbReference type="SUPFAM" id="SSF55785">
    <property type="entry name" value="PYP-like sensor domain (PAS domain)"/>
    <property type="match status" value="1"/>
</dbReference>
<protein>
    <submittedName>
        <fullName evidence="5">Uncharacterized protein</fullName>
    </submittedName>
</protein>
<keyword evidence="3" id="KW-0157">Chromophore</keyword>
<evidence type="ECO:0000313" key="6">
    <source>
        <dbReference type="Proteomes" id="UP000886520"/>
    </source>
</evidence>
<name>A0A9D4V489_ADICA</name>